<evidence type="ECO:0000313" key="2">
    <source>
        <dbReference type="EMBL" id="OUE03462.1"/>
    </source>
</evidence>
<dbReference type="Proteomes" id="UP000195062">
    <property type="component" value="Unassembled WGS sequence"/>
</dbReference>
<sequence length="134" mass="13881">MRSAELGAAREEGGGQEPGRHPVVGGEALHERVAVDRPGGAADLPETRRDGGGEPLAGVDRQRLGDVVGVAEHGSVPRETVPSKSNTMVRPGVLTGGARLRARFLGIPRRDPVDAASTICSAHRRNDPAAVNGT</sequence>
<evidence type="ECO:0000256" key="1">
    <source>
        <dbReference type="SAM" id="MobiDB-lite"/>
    </source>
</evidence>
<organism evidence="2 3">
    <name type="scientific">Clavibacter michiganensis subsp. michiganensis</name>
    <dbReference type="NCBI Taxonomy" id="33013"/>
    <lineage>
        <taxon>Bacteria</taxon>
        <taxon>Bacillati</taxon>
        <taxon>Actinomycetota</taxon>
        <taxon>Actinomycetes</taxon>
        <taxon>Micrococcales</taxon>
        <taxon>Microbacteriaceae</taxon>
        <taxon>Clavibacter</taxon>
    </lineage>
</organism>
<name>A0A251XIY8_CLAMM</name>
<gene>
    <name evidence="2" type="ORF">CMMCAS07_00835</name>
</gene>
<reference evidence="2 3" key="1">
    <citation type="submission" date="2016-08" db="EMBL/GenBank/DDBJ databases">
        <title>Genome sequence of Clavibacter michiganensis subsp. michiganensis strain CASJ007.</title>
        <authorList>
            <person name="Thapa S.P."/>
            <person name="Coaker G."/>
        </authorList>
    </citation>
    <scope>NUCLEOTIDE SEQUENCE [LARGE SCALE GENOMIC DNA]</scope>
    <source>
        <strain evidence="2">CASJ007</strain>
    </source>
</reference>
<protein>
    <submittedName>
        <fullName evidence="2">Uncharacterized protein</fullName>
    </submittedName>
</protein>
<feature type="region of interest" description="Disordered" evidence="1">
    <location>
        <begin position="1"/>
        <end position="59"/>
    </location>
</feature>
<proteinExistence type="predicted"/>
<keyword evidence="3" id="KW-1185">Reference proteome</keyword>
<comment type="caution">
    <text evidence="2">The sequence shown here is derived from an EMBL/GenBank/DDBJ whole genome shotgun (WGS) entry which is preliminary data.</text>
</comment>
<dbReference type="EMBL" id="MDHH01000001">
    <property type="protein sequence ID" value="OUE03462.1"/>
    <property type="molecule type" value="Genomic_DNA"/>
</dbReference>
<evidence type="ECO:0000313" key="3">
    <source>
        <dbReference type="Proteomes" id="UP000195062"/>
    </source>
</evidence>
<dbReference type="AlphaFoldDB" id="A0A251XIY8"/>
<accession>A0A251XIY8</accession>